<name>A0A5S9P811_9GAMM</name>
<reference evidence="1 2" key="1">
    <citation type="submission" date="2019-11" db="EMBL/GenBank/DDBJ databases">
        <authorList>
            <person name="Holert J."/>
        </authorList>
    </citation>
    <scope>NUCLEOTIDE SEQUENCE [LARGE SCALE GENOMIC DNA]</scope>
    <source>
        <strain evidence="1">BC5_2</strain>
    </source>
</reference>
<protein>
    <submittedName>
        <fullName evidence="1">Uncharacterized protein</fullName>
    </submittedName>
</protein>
<evidence type="ECO:0000313" key="2">
    <source>
        <dbReference type="Proteomes" id="UP000434580"/>
    </source>
</evidence>
<evidence type="ECO:0000313" key="1">
    <source>
        <dbReference type="EMBL" id="CAA0099600.1"/>
    </source>
</evidence>
<dbReference type="EMBL" id="CACSII010000007">
    <property type="protein sequence ID" value="CAA0099600.1"/>
    <property type="molecule type" value="Genomic_DNA"/>
</dbReference>
<sequence length="44" mass="5086">MMKIERVDEYSKLQGEANHEHTDLTLAVAIECKRRLSQRGNDAQ</sequence>
<proteinExistence type="predicted"/>
<accession>A0A5S9P811</accession>
<dbReference type="AlphaFoldDB" id="A0A5S9P811"/>
<organism evidence="1 2">
    <name type="scientific">BD1-7 clade bacterium</name>
    <dbReference type="NCBI Taxonomy" id="2029982"/>
    <lineage>
        <taxon>Bacteria</taxon>
        <taxon>Pseudomonadati</taxon>
        <taxon>Pseudomonadota</taxon>
        <taxon>Gammaproteobacteria</taxon>
        <taxon>Cellvibrionales</taxon>
        <taxon>Spongiibacteraceae</taxon>
        <taxon>BD1-7 clade</taxon>
    </lineage>
</organism>
<dbReference type="Proteomes" id="UP000434580">
    <property type="component" value="Unassembled WGS sequence"/>
</dbReference>
<gene>
    <name evidence="1" type="ORF">DPBNPPHM_03734</name>
</gene>